<evidence type="ECO:0000256" key="4">
    <source>
        <dbReference type="ARBA" id="ARBA00023136"/>
    </source>
</evidence>
<dbReference type="EMBL" id="CM018049">
    <property type="protein sequence ID" value="KAA8520713.1"/>
    <property type="molecule type" value="Genomic_DNA"/>
</dbReference>
<organism evidence="8 9">
    <name type="scientific">Nyssa sinensis</name>
    <dbReference type="NCBI Taxonomy" id="561372"/>
    <lineage>
        <taxon>Eukaryota</taxon>
        <taxon>Viridiplantae</taxon>
        <taxon>Streptophyta</taxon>
        <taxon>Embryophyta</taxon>
        <taxon>Tracheophyta</taxon>
        <taxon>Spermatophyta</taxon>
        <taxon>Magnoliopsida</taxon>
        <taxon>eudicotyledons</taxon>
        <taxon>Gunneridae</taxon>
        <taxon>Pentapetalae</taxon>
        <taxon>asterids</taxon>
        <taxon>Cornales</taxon>
        <taxon>Nyssaceae</taxon>
        <taxon>Nyssa</taxon>
    </lineage>
</organism>
<evidence type="ECO:0000256" key="3">
    <source>
        <dbReference type="ARBA" id="ARBA00022989"/>
    </source>
</evidence>
<dbReference type="AlphaFoldDB" id="A0A5J4ZP91"/>
<evidence type="ECO:0000256" key="6">
    <source>
        <dbReference type="SAM" id="Phobius"/>
    </source>
</evidence>
<feature type="region of interest" description="Disordered" evidence="5">
    <location>
        <begin position="1"/>
        <end position="41"/>
    </location>
</feature>
<keyword evidence="2 6" id="KW-0812">Transmembrane</keyword>
<gene>
    <name evidence="8" type="ORF">F0562_015015</name>
</gene>
<keyword evidence="9" id="KW-1185">Reference proteome</keyword>
<dbReference type="Pfam" id="PF03168">
    <property type="entry name" value="LEA_2"/>
    <property type="match status" value="1"/>
</dbReference>
<feature type="transmembrane region" description="Helical" evidence="6">
    <location>
        <begin position="48"/>
        <end position="78"/>
    </location>
</feature>
<reference evidence="8 9" key="1">
    <citation type="submission" date="2019-09" db="EMBL/GenBank/DDBJ databases">
        <title>A chromosome-level genome assembly of the Chinese tupelo Nyssa sinensis.</title>
        <authorList>
            <person name="Yang X."/>
            <person name="Kang M."/>
            <person name="Yang Y."/>
            <person name="Xiong H."/>
            <person name="Wang M."/>
            <person name="Zhang Z."/>
            <person name="Wang Z."/>
            <person name="Wu H."/>
            <person name="Ma T."/>
            <person name="Liu J."/>
            <person name="Xi Z."/>
        </authorList>
    </citation>
    <scope>NUCLEOTIDE SEQUENCE [LARGE SCALE GENOMIC DNA]</scope>
    <source>
        <strain evidence="8">J267</strain>
        <tissue evidence="8">Leaf</tissue>
    </source>
</reference>
<dbReference type="OrthoDB" id="777695at2759"/>
<sequence>MNQEAQSVLQKPPGYRDPSAPVKIPARPPPRKPVLPPSLRPEKKRRSCCCLCCSCFCIVILVLLFVIIVCGGVFYIWYEPRLPVIHLKSLQFPRFNVTVKPDGGTYLDSQTVLRVEVRNANPELRLIYDRTKVWLSAENTDLGSASLPAFIQEKKNITVLKLRTQVKNELIDDRAGAKLKAGFRSKRMVVSAEIRTGVGFGSGGWNTKKVEVKVLCGGVRLMQINGGVMPKCSINMLQWSNINL</sequence>
<name>A0A5J4ZP91_9ASTE</name>
<dbReference type="PANTHER" id="PTHR31234:SF35">
    <property type="entry name" value="LATE EMBRYOGENESIS ABUNDANT (LEA) HYDROXYPROLINE-RICH GLYCOPROTEIN FAMILY"/>
    <property type="match status" value="1"/>
</dbReference>
<evidence type="ECO:0000256" key="1">
    <source>
        <dbReference type="ARBA" id="ARBA00004167"/>
    </source>
</evidence>
<dbReference type="Proteomes" id="UP000325577">
    <property type="component" value="Linkage Group LG6"/>
</dbReference>
<comment type="subcellular location">
    <subcellularLocation>
        <location evidence="1">Membrane</location>
        <topology evidence="1">Single-pass membrane protein</topology>
    </subcellularLocation>
</comment>
<dbReference type="InterPro" id="IPR044839">
    <property type="entry name" value="NDR1-like"/>
</dbReference>
<proteinExistence type="predicted"/>
<evidence type="ECO:0000313" key="9">
    <source>
        <dbReference type="Proteomes" id="UP000325577"/>
    </source>
</evidence>
<keyword evidence="3 6" id="KW-1133">Transmembrane helix</keyword>
<dbReference type="PANTHER" id="PTHR31234">
    <property type="entry name" value="LATE EMBRYOGENESIS ABUNDANT (LEA) HYDROXYPROLINE-RICH GLYCOPROTEIN FAMILY"/>
    <property type="match status" value="1"/>
</dbReference>
<feature type="compositionally biased region" description="Pro residues" evidence="5">
    <location>
        <begin position="26"/>
        <end position="39"/>
    </location>
</feature>
<accession>A0A5J4ZP91</accession>
<dbReference type="GO" id="GO:0098542">
    <property type="term" value="P:defense response to other organism"/>
    <property type="evidence" value="ECO:0007669"/>
    <property type="project" value="InterPro"/>
</dbReference>
<evidence type="ECO:0000313" key="8">
    <source>
        <dbReference type="EMBL" id="KAA8520713.1"/>
    </source>
</evidence>
<feature type="domain" description="Late embryogenesis abundant protein LEA-2 subgroup" evidence="7">
    <location>
        <begin position="115"/>
        <end position="214"/>
    </location>
</feature>
<evidence type="ECO:0000256" key="5">
    <source>
        <dbReference type="SAM" id="MobiDB-lite"/>
    </source>
</evidence>
<dbReference type="GO" id="GO:0005886">
    <property type="term" value="C:plasma membrane"/>
    <property type="evidence" value="ECO:0007669"/>
    <property type="project" value="TreeGrafter"/>
</dbReference>
<keyword evidence="4 6" id="KW-0472">Membrane</keyword>
<protein>
    <recommendedName>
        <fullName evidence="7">Late embryogenesis abundant protein LEA-2 subgroup domain-containing protein</fullName>
    </recommendedName>
</protein>
<dbReference type="InterPro" id="IPR004864">
    <property type="entry name" value="LEA_2"/>
</dbReference>
<evidence type="ECO:0000256" key="2">
    <source>
        <dbReference type="ARBA" id="ARBA00022692"/>
    </source>
</evidence>
<evidence type="ECO:0000259" key="7">
    <source>
        <dbReference type="Pfam" id="PF03168"/>
    </source>
</evidence>